<dbReference type="InterPro" id="IPR046960">
    <property type="entry name" value="PPR_At4g14850-like_plant"/>
</dbReference>
<dbReference type="PANTHER" id="PTHR47926">
    <property type="entry name" value="PENTATRICOPEPTIDE REPEAT-CONTAINING PROTEIN"/>
    <property type="match status" value="1"/>
</dbReference>
<dbReference type="InterPro" id="IPR011990">
    <property type="entry name" value="TPR-like_helical_dom_sf"/>
</dbReference>
<dbReference type="Pfam" id="PF01535">
    <property type="entry name" value="PPR"/>
    <property type="match status" value="3"/>
</dbReference>
<feature type="repeat" description="PPR" evidence="2">
    <location>
        <begin position="362"/>
        <end position="397"/>
    </location>
</feature>
<name>A0A2I0B8Z9_9ASPA</name>
<sequence length="634" mass="70462">MRSALKLNSHGFQIPPAAHAAPLYYTVSSLHPLSSLPPSPSFPQILQTHAQLVALGLAASRAAMGHLLAACGLSPSPPIPYIQSVYRQIERPNVFAANNFLRCLARGESPRQSLVFFSNMRTSCVPSNKYTFPFLLQACSRDPRLFEGAQVHACAVKLGFSQGLHTRNALISFYSACNKLSESKKIFDECSNCRDVVSWNALLAGFVRDSQIDAAEKMFDEMPERDAISWSTMIMGYSQNGILEKGLDLFREMVGRGLEVNEATLVTVLSSSAQLGLLEHGRFVHSIVKSCRFPMTMALGTALVDMYAKCGCIELSSHVFDEMPKRDVFVWNSMIFGMASHGRGKEALNLFQRFIDEGLHPTNVTFVGVLNACSRAGLVDEGRRYFEAMVRDYGIEPETEHYGCMVDLFGRAGLVHEALELIEGMSIPPDPVLWGTLLGACKMHGLVQLGIMIGKRLIELEPGHDGHYVLLASLYAKASQWKNVIEVRKLMSIQGTNKVAGWSLIEAHGKVHKFLANDLVHKGSLKIYKTLEMIEERIVEAGYLANVSQVLHDIEDEEKVHAVKVHSERLAIAYGLMIVELGLPIRIIKNLRVCADCHEFSKMVSKVFGREIVVRDGSRFHHFKDGICSCLDYW</sequence>
<feature type="repeat" description="PPR" evidence="2">
    <location>
        <begin position="327"/>
        <end position="361"/>
    </location>
</feature>
<feature type="domain" description="DYW" evidence="3">
    <location>
        <begin position="542"/>
        <end position="634"/>
    </location>
</feature>
<organism evidence="4 5">
    <name type="scientific">Apostasia shenzhenica</name>
    <dbReference type="NCBI Taxonomy" id="1088818"/>
    <lineage>
        <taxon>Eukaryota</taxon>
        <taxon>Viridiplantae</taxon>
        <taxon>Streptophyta</taxon>
        <taxon>Embryophyta</taxon>
        <taxon>Tracheophyta</taxon>
        <taxon>Spermatophyta</taxon>
        <taxon>Magnoliopsida</taxon>
        <taxon>Liliopsida</taxon>
        <taxon>Asparagales</taxon>
        <taxon>Orchidaceae</taxon>
        <taxon>Apostasioideae</taxon>
        <taxon>Apostasia</taxon>
    </lineage>
</organism>
<feature type="repeat" description="PPR" evidence="2">
    <location>
        <begin position="195"/>
        <end position="225"/>
    </location>
</feature>
<gene>
    <name evidence="4" type="primary">PCMP-H88</name>
    <name evidence="4" type="ORF">AXF42_Ash009469</name>
</gene>
<dbReference type="InterPro" id="IPR046848">
    <property type="entry name" value="E_motif"/>
</dbReference>
<dbReference type="PANTHER" id="PTHR47926:SF367">
    <property type="entry name" value="DYW DOMAIN-CONTAINING PROTEIN"/>
    <property type="match status" value="1"/>
</dbReference>
<evidence type="ECO:0000313" key="5">
    <source>
        <dbReference type="Proteomes" id="UP000236161"/>
    </source>
</evidence>
<dbReference type="GO" id="GO:0008270">
    <property type="term" value="F:zinc ion binding"/>
    <property type="evidence" value="ECO:0007669"/>
    <property type="project" value="InterPro"/>
</dbReference>
<dbReference type="Pfam" id="PF13041">
    <property type="entry name" value="PPR_2"/>
    <property type="match status" value="2"/>
</dbReference>
<dbReference type="Proteomes" id="UP000236161">
    <property type="component" value="Unassembled WGS sequence"/>
</dbReference>
<dbReference type="OrthoDB" id="1654150at2759"/>
<proteinExistence type="predicted"/>
<dbReference type="NCBIfam" id="TIGR00756">
    <property type="entry name" value="PPR"/>
    <property type="match status" value="4"/>
</dbReference>
<dbReference type="Pfam" id="PF14432">
    <property type="entry name" value="DYW_deaminase"/>
    <property type="match status" value="1"/>
</dbReference>
<evidence type="ECO:0000259" key="3">
    <source>
        <dbReference type="Pfam" id="PF14432"/>
    </source>
</evidence>
<dbReference type="AlphaFoldDB" id="A0A2I0B8Z9"/>
<dbReference type="GO" id="GO:0003723">
    <property type="term" value="F:RNA binding"/>
    <property type="evidence" value="ECO:0007669"/>
    <property type="project" value="InterPro"/>
</dbReference>
<dbReference type="FunFam" id="1.25.40.10:FF:000242">
    <property type="entry name" value="Pentatricopeptide repeat-containing protein"/>
    <property type="match status" value="1"/>
</dbReference>
<dbReference type="EMBL" id="KZ451905">
    <property type="protein sequence ID" value="PKA64249.1"/>
    <property type="molecule type" value="Genomic_DNA"/>
</dbReference>
<keyword evidence="1" id="KW-0677">Repeat</keyword>
<dbReference type="EC" id="3.6.1.-" evidence="4"/>
<dbReference type="InterPro" id="IPR002885">
    <property type="entry name" value="PPR_rpt"/>
</dbReference>
<dbReference type="Pfam" id="PF20431">
    <property type="entry name" value="E_motif"/>
    <property type="match status" value="1"/>
</dbReference>
<dbReference type="InterPro" id="IPR032867">
    <property type="entry name" value="DYW_dom"/>
</dbReference>
<protein>
    <submittedName>
        <fullName evidence="4">Pentatricopeptide repeat-containing protein</fullName>
        <ecNumber evidence="4">3.6.1.-</ecNumber>
    </submittedName>
</protein>
<dbReference type="GO" id="GO:0016787">
    <property type="term" value="F:hydrolase activity"/>
    <property type="evidence" value="ECO:0007669"/>
    <property type="project" value="UniProtKB-KW"/>
</dbReference>
<dbReference type="GO" id="GO:0009451">
    <property type="term" value="P:RNA modification"/>
    <property type="evidence" value="ECO:0007669"/>
    <property type="project" value="InterPro"/>
</dbReference>
<dbReference type="PROSITE" id="PS51375">
    <property type="entry name" value="PPR"/>
    <property type="match status" value="4"/>
</dbReference>
<evidence type="ECO:0000256" key="1">
    <source>
        <dbReference type="ARBA" id="ARBA00022737"/>
    </source>
</evidence>
<dbReference type="Gene3D" id="1.25.40.10">
    <property type="entry name" value="Tetratricopeptide repeat domain"/>
    <property type="match status" value="2"/>
</dbReference>
<evidence type="ECO:0000313" key="4">
    <source>
        <dbReference type="EMBL" id="PKA64249.1"/>
    </source>
</evidence>
<keyword evidence="5" id="KW-1185">Reference proteome</keyword>
<keyword evidence="4" id="KW-0378">Hydrolase</keyword>
<accession>A0A2I0B8Z9</accession>
<evidence type="ECO:0000256" key="2">
    <source>
        <dbReference type="PROSITE-ProRule" id="PRU00708"/>
    </source>
</evidence>
<feature type="repeat" description="PPR" evidence="2">
    <location>
        <begin position="226"/>
        <end position="260"/>
    </location>
</feature>
<reference evidence="4 5" key="1">
    <citation type="journal article" date="2017" name="Nature">
        <title>The Apostasia genome and the evolution of orchids.</title>
        <authorList>
            <person name="Zhang G.Q."/>
            <person name="Liu K.W."/>
            <person name="Li Z."/>
            <person name="Lohaus R."/>
            <person name="Hsiao Y.Y."/>
            <person name="Niu S.C."/>
            <person name="Wang J.Y."/>
            <person name="Lin Y.C."/>
            <person name="Xu Q."/>
            <person name="Chen L.J."/>
            <person name="Yoshida K."/>
            <person name="Fujiwara S."/>
            <person name="Wang Z.W."/>
            <person name="Zhang Y.Q."/>
            <person name="Mitsuda N."/>
            <person name="Wang M."/>
            <person name="Liu G.H."/>
            <person name="Pecoraro L."/>
            <person name="Huang H.X."/>
            <person name="Xiao X.J."/>
            <person name="Lin M."/>
            <person name="Wu X.Y."/>
            <person name="Wu W.L."/>
            <person name="Chen Y.Y."/>
            <person name="Chang S.B."/>
            <person name="Sakamoto S."/>
            <person name="Ohme-Takagi M."/>
            <person name="Yagi M."/>
            <person name="Zeng S.J."/>
            <person name="Shen C.Y."/>
            <person name="Yeh C.M."/>
            <person name="Luo Y.B."/>
            <person name="Tsai W.C."/>
            <person name="Van de Peer Y."/>
            <person name="Liu Z.J."/>
        </authorList>
    </citation>
    <scope>NUCLEOTIDE SEQUENCE [LARGE SCALE GENOMIC DNA]</scope>
    <source>
        <strain evidence="5">cv. Shenzhen</strain>
        <tissue evidence="4">Stem</tissue>
    </source>
</reference>